<sequence>MDRFYYRNTMQPYMSTTKTIQEALNDELFLPLRYVILTGGDQKCNRLGSLASSVNIVALTNPAGENPPLKLRHLDKTIVKRMFQIFNKELNALENGPSTKSGLSKKGLAILTDLVSESLEKLNPKLGGTTEKMRKTLTVLKRLDQAINNGVFATSVGDPAIKKQRSGISASKIAHQLDHSMSLINEIILRQRKMNSRLEHLESIQKYLGML</sequence>
<dbReference type="AlphaFoldDB" id="A0A915JUZ9"/>
<keyword evidence="1" id="KW-1185">Reference proteome</keyword>
<protein>
    <submittedName>
        <fullName evidence="2">Uncharacterized protein</fullName>
    </submittedName>
</protein>
<reference evidence="2" key="1">
    <citation type="submission" date="2022-11" db="UniProtKB">
        <authorList>
            <consortium name="WormBaseParasite"/>
        </authorList>
    </citation>
    <scope>IDENTIFICATION</scope>
</reference>
<accession>A0A915JUZ9</accession>
<proteinExistence type="predicted"/>
<dbReference type="Proteomes" id="UP000887565">
    <property type="component" value="Unplaced"/>
</dbReference>
<evidence type="ECO:0000313" key="1">
    <source>
        <dbReference type="Proteomes" id="UP000887565"/>
    </source>
</evidence>
<organism evidence="1 2">
    <name type="scientific">Romanomermis culicivorax</name>
    <name type="common">Nematode worm</name>
    <dbReference type="NCBI Taxonomy" id="13658"/>
    <lineage>
        <taxon>Eukaryota</taxon>
        <taxon>Metazoa</taxon>
        <taxon>Ecdysozoa</taxon>
        <taxon>Nematoda</taxon>
        <taxon>Enoplea</taxon>
        <taxon>Dorylaimia</taxon>
        <taxon>Mermithida</taxon>
        <taxon>Mermithoidea</taxon>
        <taxon>Mermithidae</taxon>
        <taxon>Romanomermis</taxon>
    </lineage>
</organism>
<name>A0A915JUZ9_ROMCU</name>
<dbReference type="WBParaSite" id="nRc.2.0.1.t29918-RA">
    <property type="protein sequence ID" value="nRc.2.0.1.t29918-RA"/>
    <property type="gene ID" value="nRc.2.0.1.g29918"/>
</dbReference>
<evidence type="ECO:0000313" key="2">
    <source>
        <dbReference type="WBParaSite" id="nRc.2.0.1.t29918-RA"/>
    </source>
</evidence>